<reference evidence="6 7" key="1">
    <citation type="submission" date="2013-12" db="EMBL/GenBank/DDBJ databases">
        <title>Annotation of the Mannheimia varigena USDA-ARS-USMARC-1296 complete genome.</title>
        <authorList>
            <person name="Harhay G.P."/>
            <person name="Clawson M.L."/>
            <person name="Murray R.W."/>
            <person name="Lubbers B.V."/>
            <person name="Heaton M.P."/>
            <person name="Chitko-Mckown C.G."/>
            <person name="Harhay D.M."/>
            <person name="Smith T.P.L."/>
        </authorList>
    </citation>
    <scope>NUCLEOTIDE SEQUENCE [LARGE SCALE GENOMIC DNA]</scope>
    <source>
        <strain evidence="6 7">USDA-ARS-USMARC-1296</strain>
    </source>
</reference>
<evidence type="ECO:0000256" key="2">
    <source>
        <dbReference type="ARBA" id="ARBA00023002"/>
    </source>
</evidence>
<dbReference type="GO" id="GO:0009450">
    <property type="term" value="P:gamma-aminobutyric acid catabolic process"/>
    <property type="evidence" value="ECO:0007669"/>
    <property type="project" value="InterPro"/>
</dbReference>
<evidence type="ECO:0000313" key="7">
    <source>
        <dbReference type="Proteomes" id="UP000066995"/>
    </source>
</evidence>
<dbReference type="InterPro" id="IPR010102">
    <property type="entry name" value="Succ_semiAld_DH"/>
</dbReference>
<evidence type="ECO:0000256" key="1">
    <source>
        <dbReference type="ARBA" id="ARBA00009986"/>
    </source>
</evidence>
<dbReference type="Pfam" id="PF00171">
    <property type="entry name" value="Aldedh"/>
    <property type="match status" value="1"/>
</dbReference>
<dbReference type="GO" id="GO:0004777">
    <property type="term" value="F:succinate-semialdehyde dehydrogenase (NAD+) activity"/>
    <property type="evidence" value="ECO:0007669"/>
    <property type="project" value="TreeGrafter"/>
</dbReference>
<dbReference type="EMBL" id="CP006943">
    <property type="protein sequence ID" value="AHG74683.1"/>
    <property type="molecule type" value="Genomic_DNA"/>
</dbReference>
<evidence type="ECO:0000256" key="4">
    <source>
        <dbReference type="RuleBase" id="RU003345"/>
    </source>
</evidence>
<dbReference type="SUPFAM" id="SSF53720">
    <property type="entry name" value="ALDH-like"/>
    <property type="match status" value="1"/>
</dbReference>
<dbReference type="AlphaFoldDB" id="W0QBU9"/>
<feature type="domain" description="Aldehyde dehydrogenase" evidence="5">
    <location>
        <begin position="23"/>
        <end position="478"/>
    </location>
</feature>
<gene>
    <name evidence="6" type="ORF">X808_1560</name>
</gene>
<dbReference type="PROSITE" id="PS00687">
    <property type="entry name" value="ALDEHYDE_DEHYDR_GLU"/>
    <property type="match status" value="1"/>
</dbReference>
<dbReference type="InterPro" id="IPR015590">
    <property type="entry name" value="Aldehyde_DH_dom"/>
</dbReference>
<accession>W0QBU9</accession>
<dbReference type="Gene3D" id="3.40.605.10">
    <property type="entry name" value="Aldehyde Dehydrogenase, Chain A, domain 1"/>
    <property type="match status" value="1"/>
</dbReference>
<dbReference type="PANTHER" id="PTHR43353:SF5">
    <property type="entry name" value="SUCCINATE-SEMIALDEHYDE DEHYDROGENASE, MITOCHONDRIAL"/>
    <property type="match status" value="1"/>
</dbReference>
<dbReference type="InterPro" id="IPR016162">
    <property type="entry name" value="Ald_DH_N"/>
</dbReference>
<dbReference type="CDD" id="cd07103">
    <property type="entry name" value="ALDH_F5_SSADH_GabD"/>
    <property type="match status" value="1"/>
</dbReference>
<proteinExistence type="inferred from homology"/>
<feature type="active site" evidence="3">
    <location>
        <position position="256"/>
    </location>
</feature>
<keyword evidence="2 4" id="KW-0560">Oxidoreductase</keyword>
<dbReference type="GO" id="GO:0005829">
    <property type="term" value="C:cytosol"/>
    <property type="evidence" value="ECO:0007669"/>
    <property type="project" value="TreeGrafter"/>
</dbReference>
<protein>
    <submittedName>
        <fullName evidence="6">Succinic semialdehyde dehydrogenase</fullName>
    </submittedName>
</protein>
<organism evidence="6 7">
    <name type="scientific">Mannheimia varigena USDA-ARS-USMARC-1296</name>
    <dbReference type="NCBI Taxonomy" id="1433287"/>
    <lineage>
        <taxon>Bacteria</taxon>
        <taxon>Pseudomonadati</taxon>
        <taxon>Pseudomonadota</taxon>
        <taxon>Gammaproteobacteria</taxon>
        <taxon>Pasteurellales</taxon>
        <taxon>Pasteurellaceae</taxon>
        <taxon>Mannheimia</taxon>
    </lineage>
</organism>
<dbReference type="Proteomes" id="UP000066995">
    <property type="component" value="Chromosome"/>
</dbReference>
<dbReference type="PATRIC" id="fig|1433287.3.peg.154"/>
<name>W0QBU9_9PAST</name>
<dbReference type="PANTHER" id="PTHR43353">
    <property type="entry name" value="SUCCINATE-SEMIALDEHYDE DEHYDROGENASE, MITOCHONDRIAL"/>
    <property type="match status" value="1"/>
</dbReference>
<dbReference type="FunFam" id="3.40.605.10:FF:000005">
    <property type="entry name" value="Succinate-semialdehyde dehydrogenase I"/>
    <property type="match status" value="1"/>
</dbReference>
<dbReference type="FunFam" id="3.40.309.10:FF:000004">
    <property type="entry name" value="Succinate-semialdehyde dehydrogenase I"/>
    <property type="match status" value="1"/>
</dbReference>
<dbReference type="InterPro" id="IPR029510">
    <property type="entry name" value="Ald_DH_CS_GLU"/>
</dbReference>
<dbReference type="KEGG" id="mvi:X808_1560"/>
<dbReference type="STRING" id="1433287.X808_1560"/>
<dbReference type="PROSITE" id="PS00070">
    <property type="entry name" value="ALDEHYDE_DEHYDR_CYS"/>
    <property type="match status" value="1"/>
</dbReference>
<dbReference type="Gene3D" id="3.40.309.10">
    <property type="entry name" value="Aldehyde Dehydrogenase, Chain A, domain 2"/>
    <property type="match status" value="1"/>
</dbReference>
<dbReference type="InterPro" id="IPR050740">
    <property type="entry name" value="Aldehyde_DH_Superfamily"/>
</dbReference>
<evidence type="ECO:0000313" key="6">
    <source>
        <dbReference type="EMBL" id="AHG74683.1"/>
    </source>
</evidence>
<dbReference type="FunFam" id="3.40.605.10:FF:000026">
    <property type="entry name" value="Aldehyde dehydrogenase, putative"/>
    <property type="match status" value="1"/>
</dbReference>
<dbReference type="InterPro" id="IPR016161">
    <property type="entry name" value="Ald_DH/histidinol_DH"/>
</dbReference>
<dbReference type="HOGENOM" id="CLU_005391_5_3_6"/>
<evidence type="ECO:0000256" key="3">
    <source>
        <dbReference type="PROSITE-ProRule" id="PRU10007"/>
    </source>
</evidence>
<evidence type="ECO:0000259" key="5">
    <source>
        <dbReference type="Pfam" id="PF00171"/>
    </source>
</evidence>
<dbReference type="NCBIfam" id="TIGR01780">
    <property type="entry name" value="SSADH"/>
    <property type="match status" value="1"/>
</dbReference>
<dbReference type="InterPro" id="IPR016160">
    <property type="entry name" value="Ald_DH_CS_CYS"/>
</dbReference>
<dbReference type="eggNOG" id="COG1012">
    <property type="taxonomic scope" value="Bacteria"/>
</dbReference>
<sequence>MIMSNTQFSLLDFRAYINGEFVEGKKTFEVTNPTTGEVIGKIADLGEEDARLAIEKAVIAQKKWQALLPKERAAILRKWFDLITQNKEELAQILSLEQGKPIVESRTEITYGASFIEFYAEECKRIYGDVLPQDKPDHRLMVIKQPIGVVAAITPWNFPNAMITRKAAPALAAGCAIVFKPAAETPLSAIALAKLAEQAGIPAGVFNIVTAEKSEDIGKELTTNPSVRKVTFTGSTRVGKILMEQSASTVKKLALELGGNAPAIVFDDADLDKAVEGVFASKFRNAGQTCVCANRIYVQAGIYEQFLAKFQQKVEQIKLGAPTEPDVTMGALISPKAVEKVEDHIENALSLGAELVMGGKRHELGGTFFQPTILKNVTQEMKVAREETFAPLAPIFKFETEEEVIQWANDTEFGLASYLFSENLSRIWRVSEQLEYGIVGINEGLISNELAPFGGVKESGIGREGSKYGLDEFLEMKYLCIKI</sequence>
<keyword evidence="7" id="KW-1185">Reference proteome</keyword>
<dbReference type="InterPro" id="IPR016163">
    <property type="entry name" value="Ald_DH_C"/>
</dbReference>
<comment type="similarity">
    <text evidence="1 4">Belongs to the aldehyde dehydrogenase family.</text>
</comment>